<keyword evidence="2" id="KW-1185">Reference proteome</keyword>
<accession>A0A7T7C9V5</accession>
<dbReference type="EMBL" id="CP054705">
    <property type="protein sequence ID" value="QQK74223.1"/>
    <property type="molecule type" value="Genomic_DNA"/>
</dbReference>
<name>A0A7T7C9V5_9BACI</name>
<evidence type="ECO:0000313" key="2">
    <source>
        <dbReference type="Proteomes" id="UP000595823"/>
    </source>
</evidence>
<dbReference type="Proteomes" id="UP000595823">
    <property type="component" value="Chromosome"/>
</dbReference>
<sequence length="218" mass="24995">MFNYDMPKSVQEKINEYERIGDDRKAAVGQHNDRAEELSAEKIKKETELKALVDEGVRNPSKLDEAKETELRRDIASLEFQITGAQDRAKRARSLDRDDQNRAAIDAIQTAKDYSDRKYRKEYPEKLQAIAEAKTAYLQTLADYHDLKEKCTDVVHEAARQTQPNKLDHVGRPYASRHPIAWNHHDSAYSDGSRYTVTTIELNNALDHGVVKQDGKRV</sequence>
<dbReference type="RefSeq" id="WP_200126232.1">
    <property type="nucleotide sequence ID" value="NZ_CP054705.1"/>
</dbReference>
<proteinExistence type="predicted"/>
<gene>
    <name evidence="1" type="ORF">HUG15_00370</name>
</gene>
<organism evidence="1 2">
    <name type="scientific">Salicibibacter cibarius</name>
    <dbReference type="NCBI Taxonomy" id="2743000"/>
    <lineage>
        <taxon>Bacteria</taxon>
        <taxon>Bacillati</taxon>
        <taxon>Bacillota</taxon>
        <taxon>Bacilli</taxon>
        <taxon>Bacillales</taxon>
        <taxon>Bacillaceae</taxon>
        <taxon>Salicibibacter</taxon>
    </lineage>
</organism>
<dbReference type="AlphaFoldDB" id="A0A7T7C9V5"/>
<protein>
    <submittedName>
        <fullName evidence="1">Uncharacterized protein</fullName>
    </submittedName>
</protein>
<evidence type="ECO:0000313" key="1">
    <source>
        <dbReference type="EMBL" id="QQK74223.1"/>
    </source>
</evidence>
<reference evidence="1 2" key="1">
    <citation type="submission" date="2020-06" db="EMBL/GenBank/DDBJ databases">
        <title>Genomic analysis of Salicibibacter sp. NKC5-3.</title>
        <authorList>
            <person name="Oh Y.J."/>
        </authorList>
    </citation>
    <scope>NUCLEOTIDE SEQUENCE [LARGE SCALE GENOMIC DNA]</scope>
    <source>
        <strain evidence="1 2">NKC5-3</strain>
    </source>
</reference>
<dbReference type="KEGG" id="scia:HUG15_00370"/>